<evidence type="ECO:0000313" key="2">
    <source>
        <dbReference type="EMBL" id="KAG2264687.1"/>
    </source>
</evidence>
<feature type="domain" description="Reverse transcriptase zinc-binding" evidence="1">
    <location>
        <begin position="2"/>
        <end position="42"/>
    </location>
</feature>
<dbReference type="EMBL" id="JAAMPC010000014">
    <property type="protein sequence ID" value="KAG2264687.1"/>
    <property type="molecule type" value="Genomic_DNA"/>
</dbReference>
<organism evidence="2 3">
    <name type="scientific">Brassica carinata</name>
    <name type="common">Ethiopian mustard</name>
    <name type="synonym">Abyssinian cabbage</name>
    <dbReference type="NCBI Taxonomy" id="52824"/>
    <lineage>
        <taxon>Eukaryota</taxon>
        <taxon>Viridiplantae</taxon>
        <taxon>Streptophyta</taxon>
        <taxon>Embryophyta</taxon>
        <taxon>Tracheophyta</taxon>
        <taxon>Spermatophyta</taxon>
        <taxon>Magnoliopsida</taxon>
        <taxon>eudicotyledons</taxon>
        <taxon>Gunneridae</taxon>
        <taxon>Pentapetalae</taxon>
        <taxon>rosids</taxon>
        <taxon>malvids</taxon>
        <taxon>Brassicales</taxon>
        <taxon>Brassicaceae</taxon>
        <taxon>Brassiceae</taxon>
        <taxon>Brassica</taxon>
    </lineage>
</organism>
<dbReference type="InterPro" id="IPR026960">
    <property type="entry name" value="RVT-Znf"/>
</dbReference>
<dbReference type="OrthoDB" id="1938430at2759"/>
<evidence type="ECO:0000259" key="1">
    <source>
        <dbReference type="Pfam" id="PF13966"/>
    </source>
</evidence>
<protein>
    <recommendedName>
        <fullName evidence="1">Reverse transcriptase zinc-binding domain-containing protein</fullName>
    </recommendedName>
</protein>
<reference evidence="2 3" key="1">
    <citation type="submission" date="2020-02" db="EMBL/GenBank/DDBJ databases">
        <authorList>
            <person name="Ma Q."/>
            <person name="Huang Y."/>
            <person name="Song X."/>
            <person name="Pei D."/>
        </authorList>
    </citation>
    <scope>NUCLEOTIDE SEQUENCE [LARGE SCALE GENOMIC DNA]</scope>
    <source>
        <strain evidence="2">Sxm20200214</strain>
        <tissue evidence="2">Leaf</tissue>
    </source>
</reference>
<proteinExistence type="predicted"/>
<dbReference type="Proteomes" id="UP000886595">
    <property type="component" value="Unassembled WGS sequence"/>
</dbReference>
<dbReference type="AlphaFoldDB" id="A0A8X7Q886"/>
<keyword evidence="3" id="KW-1185">Reference proteome</keyword>
<evidence type="ECO:0000313" key="3">
    <source>
        <dbReference type="Proteomes" id="UP000886595"/>
    </source>
</evidence>
<gene>
    <name evidence="2" type="ORF">Bca52824_071766</name>
</gene>
<accession>A0A8X7Q886</accession>
<sequence length="113" mass="13353">MLTRDRLIGWGLSVPSNCVLCAGHDENRQHLFFDCSFSNQIWMFFTSRMQLTPPQGFDEVLRWLKDPSRDKNVILIIRLIHQAVLYLVWKERNKRIHTAESSLQSKKISFSLF</sequence>
<dbReference type="Pfam" id="PF13966">
    <property type="entry name" value="zf-RVT"/>
    <property type="match status" value="1"/>
</dbReference>
<comment type="caution">
    <text evidence="2">The sequence shown here is derived from an EMBL/GenBank/DDBJ whole genome shotgun (WGS) entry which is preliminary data.</text>
</comment>
<name>A0A8X7Q886_BRACI</name>